<name>A0A7W9ASS8_9SPHN</name>
<dbReference type="SUPFAM" id="SSF54523">
    <property type="entry name" value="Pili subunits"/>
    <property type="match status" value="1"/>
</dbReference>
<dbReference type="PANTHER" id="PTHR39583">
    <property type="entry name" value="TYPE II SECRETION SYSTEM PROTEIN J-RELATED"/>
    <property type="match status" value="1"/>
</dbReference>
<feature type="transmembrane region" description="Helical" evidence="10">
    <location>
        <begin position="12"/>
        <end position="32"/>
    </location>
</feature>
<dbReference type="PANTHER" id="PTHR39583:SF2">
    <property type="entry name" value="TYPE II SECRETION SYSTEM PROTEIN J"/>
    <property type="match status" value="1"/>
</dbReference>
<dbReference type="GO" id="GO:0005886">
    <property type="term" value="C:plasma membrane"/>
    <property type="evidence" value="ECO:0007669"/>
    <property type="project" value="UniProtKB-SubCell"/>
</dbReference>
<keyword evidence="12" id="KW-1185">Reference proteome</keyword>
<dbReference type="InterPro" id="IPR051621">
    <property type="entry name" value="T2SS_protein_J"/>
</dbReference>
<dbReference type="InterPro" id="IPR045584">
    <property type="entry name" value="Pilin-like"/>
</dbReference>
<keyword evidence="7 10" id="KW-0812">Transmembrane</keyword>
<keyword evidence="8 10" id="KW-1133">Transmembrane helix</keyword>
<evidence type="ECO:0000256" key="8">
    <source>
        <dbReference type="ARBA" id="ARBA00022989"/>
    </source>
</evidence>
<dbReference type="InterPro" id="IPR010055">
    <property type="entry name" value="T2SS_protein-GspJ"/>
</dbReference>
<evidence type="ECO:0000256" key="1">
    <source>
        <dbReference type="ARBA" id="ARBA00004377"/>
    </source>
</evidence>
<dbReference type="Gene3D" id="2.10.70.20">
    <property type="entry name" value="gspk-gspi-gspj complex like domains"/>
    <property type="match status" value="1"/>
</dbReference>
<dbReference type="NCBIfam" id="TIGR02532">
    <property type="entry name" value="IV_pilin_GFxxxE"/>
    <property type="match status" value="1"/>
</dbReference>
<keyword evidence="9 10" id="KW-0472">Membrane</keyword>
<evidence type="ECO:0000256" key="2">
    <source>
        <dbReference type="ARBA" id="ARBA00011084"/>
    </source>
</evidence>
<evidence type="ECO:0000256" key="10">
    <source>
        <dbReference type="SAM" id="Phobius"/>
    </source>
</evidence>
<reference evidence="11 12" key="1">
    <citation type="submission" date="2020-08" db="EMBL/GenBank/DDBJ databases">
        <title>Genomic Encyclopedia of Type Strains, Phase IV (KMG-IV): sequencing the most valuable type-strain genomes for metagenomic binning, comparative biology and taxonomic classification.</title>
        <authorList>
            <person name="Goeker M."/>
        </authorList>
    </citation>
    <scope>NUCLEOTIDE SEQUENCE [LARGE SCALE GENOMIC DNA]</scope>
    <source>
        <strain evidence="11 12">DSM 27244</strain>
    </source>
</reference>
<comment type="similarity">
    <text evidence="2">Belongs to the GSP J family.</text>
</comment>
<dbReference type="RefSeq" id="WP_184030656.1">
    <property type="nucleotide sequence ID" value="NZ_JACIJJ010000006.1"/>
</dbReference>
<evidence type="ECO:0000313" key="12">
    <source>
        <dbReference type="Proteomes" id="UP000557739"/>
    </source>
</evidence>
<dbReference type="Proteomes" id="UP000557739">
    <property type="component" value="Unassembled WGS sequence"/>
</dbReference>
<evidence type="ECO:0000256" key="5">
    <source>
        <dbReference type="ARBA" id="ARBA00022481"/>
    </source>
</evidence>
<keyword evidence="5" id="KW-0488">Methylation</keyword>
<evidence type="ECO:0000256" key="3">
    <source>
        <dbReference type="ARBA" id="ARBA00021539"/>
    </source>
</evidence>
<gene>
    <name evidence="11" type="ORF">FHR19_003302</name>
</gene>
<organism evidence="11 12">
    <name type="scientific">Sphingomonas yantingensis</name>
    <dbReference type="NCBI Taxonomy" id="1241761"/>
    <lineage>
        <taxon>Bacteria</taxon>
        <taxon>Pseudomonadati</taxon>
        <taxon>Pseudomonadota</taxon>
        <taxon>Alphaproteobacteria</taxon>
        <taxon>Sphingomonadales</taxon>
        <taxon>Sphingomonadaceae</taxon>
        <taxon>Sphingomonas</taxon>
    </lineage>
</organism>
<dbReference type="Pfam" id="PF11612">
    <property type="entry name" value="T2SSJ"/>
    <property type="match status" value="1"/>
</dbReference>
<keyword evidence="4" id="KW-1003">Cell membrane</keyword>
<comment type="caution">
    <text evidence="11">The sequence shown here is derived from an EMBL/GenBank/DDBJ whole genome shotgun (WGS) entry which is preliminary data.</text>
</comment>
<evidence type="ECO:0000256" key="4">
    <source>
        <dbReference type="ARBA" id="ARBA00022475"/>
    </source>
</evidence>
<dbReference type="GO" id="GO:0015627">
    <property type="term" value="C:type II protein secretion system complex"/>
    <property type="evidence" value="ECO:0007669"/>
    <property type="project" value="InterPro"/>
</dbReference>
<evidence type="ECO:0000256" key="9">
    <source>
        <dbReference type="ARBA" id="ARBA00023136"/>
    </source>
</evidence>
<dbReference type="Pfam" id="PF07963">
    <property type="entry name" value="N_methyl"/>
    <property type="match status" value="1"/>
</dbReference>
<dbReference type="EMBL" id="JACIJJ010000006">
    <property type="protein sequence ID" value="MBB5699925.1"/>
    <property type="molecule type" value="Genomic_DNA"/>
</dbReference>
<protein>
    <recommendedName>
        <fullName evidence="3">Type II secretion system protein J</fullName>
    </recommendedName>
</protein>
<dbReference type="PROSITE" id="PS00409">
    <property type="entry name" value="PROKAR_NTER_METHYL"/>
    <property type="match status" value="1"/>
</dbReference>
<dbReference type="InterPro" id="IPR012902">
    <property type="entry name" value="N_methyl_site"/>
</dbReference>
<dbReference type="GO" id="GO:0015628">
    <property type="term" value="P:protein secretion by the type II secretion system"/>
    <property type="evidence" value="ECO:0007669"/>
    <property type="project" value="InterPro"/>
</dbReference>
<evidence type="ECO:0000313" key="11">
    <source>
        <dbReference type="EMBL" id="MBB5699925.1"/>
    </source>
</evidence>
<dbReference type="AlphaFoldDB" id="A0A7W9ASS8"/>
<keyword evidence="6" id="KW-0997">Cell inner membrane</keyword>
<accession>A0A7W9ASS8</accession>
<sequence length="175" mass="18305">MTREAEAGFTLIELMISLALFALIAVAGIALVDSILGVQGRTAARLDDQGAMARAVYVLTSDIDQIARGRIVSNGHELIFTRAAPGLGGAPVEVRWIRTGDTLTRLVGGAPQPVMAGVTGLDARFLDGGAWRAGWPPSADRGEDWPRAVEITVGLGTRGTLRRVVALPARPASGP</sequence>
<comment type="subcellular location">
    <subcellularLocation>
        <location evidence="1">Cell inner membrane</location>
        <topology evidence="1">Single-pass membrane protein</topology>
    </subcellularLocation>
</comment>
<evidence type="ECO:0000256" key="7">
    <source>
        <dbReference type="ARBA" id="ARBA00022692"/>
    </source>
</evidence>
<evidence type="ECO:0000256" key="6">
    <source>
        <dbReference type="ARBA" id="ARBA00022519"/>
    </source>
</evidence>
<proteinExistence type="inferred from homology"/>